<organism evidence="12">
    <name type="scientific">Siadenovirus sp</name>
    <dbReference type="NCBI Taxonomy" id="2671519"/>
    <lineage>
        <taxon>Viruses</taxon>
        <taxon>Varidnaviria</taxon>
        <taxon>Bamfordvirae</taxon>
        <taxon>Preplasmiviricota</taxon>
        <taxon>Polisuviricotina</taxon>
        <taxon>Pharingeaviricetes</taxon>
        <taxon>Rowavirales</taxon>
        <taxon>Adenoviridae</taxon>
        <taxon>Siadenovirus</taxon>
    </lineage>
</organism>
<reference evidence="12" key="2">
    <citation type="journal article" date="2022" name="Infect. Genet. Evol.">
        <title>The genome and phylogenetic analyses of tit siadenoviruses reveal both a novel avian host and viral species.</title>
        <authorList>
            <person name="Gellert A."/>
            <person name="Benko M."/>
            <person name="Harrach B."/>
            <person name="Peters M."/>
            <person name="Kajan G.L."/>
        </authorList>
    </citation>
    <scope>NUCLEOTIDE SEQUENCE</scope>
    <source>
        <strain evidence="12">S478/20</strain>
    </source>
</reference>
<accession>A0A9E7U855</accession>
<evidence type="ECO:0000256" key="3">
    <source>
        <dbReference type="ARBA" id="ARBA00022562"/>
    </source>
</evidence>
<dbReference type="InterPro" id="IPR036367">
    <property type="entry name" value="Ad_DBP_C_sf"/>
</dbReference>
<evidence type="ECO:0000256" key="1">
    <source>
        <dbReference type="ARBA" id="ARBA00022518"/>
    </source>
</evidence>
<evidence type="ECO:0000313" key="13">
    <source>
        <dbReference type="Proteomes" id="UP001059127"/>
    </source>
</evidence>
<dbReference type="EMBL" id="MW508338">
    <property type="protein sequence ID" value="UVZ42957.1"/>
    <property type="molecule type" value="Genomic_DNA"/>
</dbReference>
<dbReference type="GO" id="GO:0008270">
    <property type="term" value="F:zinc ion binding"/>
    <property type="evidence" value="ECO:0007669"/>
    <property type="project" value="InterPro"/>
</dbReference>
<keyword evidence="8" id="KW-1194">Viral DNA replication</keyword>
<evidence type="ECO:0000259" key="11">
    <source>
        <dbReference type="Pfam" id="PF03728"/>
    </source>
</evidence>
<dbReference type="SUPFAM" id="SSF57917">
    <property type="entry name" value="Zn-binding domains of ADDBP"/>
    <property type="match status" value="2"/>
</dbReference>
<feature type="domain" description="Adenovirus DNA-binding zinc-binding" evidence="11">
    <location>
        <begin position="240"/>
        <end position="336"/>
    </location>
</feature>
<keyword evidence="5" id="KW-0235">DNA replication</keyword>
<evidence type="ECO:0000256" key="6">
    <source>
        <dbReference type="ARBA" id="ARBA00022723"/>
    </source>
</evidence>
<evidence type="ECO:0000256" key="9">
    <source>
        <dbReference type="ARBA" id="ARBA00023125"/>
    </source>
</evidence>
<feature type="domain" description="Adenovirus DNA-binding zinc-binding" evidence="11">
    <location>
        <begin position="128"/>
        <end position="227"/>
    </location>
</feature>
<evidence type="ECO:0000256" key="5">
    <source>
        <dbReference type="ARBA" id="ARBA00022705"/>
    </source>
</evidence>
<evidence type="ECO:0000256" key="4">
    <source>
        <dbReference type="ARBA" id="ARBA00022581"/>
    </source>
</evidence>
<evidence type="ECO:0000256" key="2">
    <source>
        <dbReference type="ARBA" id="ARBA00022553"/>
    </source>
</evidence>
<evidence type="ECO:0000256" key="8">
    <source>
        <dbReference type="ARBA" id="ARBA00023109"/>
    </source>
</evidence>
<reference evidence="12" key="1">
    <citation type="journal article" date="2021" name="Eur. J. Wildl. Res.">
        <title>Increased mortality in wild tits in North Rhine-Westphalia (Germany) in 2020 with a special focus on Suttonella ornithocola and other infectious pathogens.</title>
        <authorList>
            <person name="Fischer L."/>
            <person name="Peters M."/>
            <person name="Merbach S."/>
            <person name="Eydner M."/>
            <person name="Kuczka A."/>
            <person name="Lambertz J."/>
            <person name="Kummerfeld M."/>
            <person name="Kahnt K."/>
            <person name="Weiss A."/>
            <person name="Petersen H."/>
        </authorList>
    </citation>
    <scope>NUCLEOTIDE SEQUENCE</scope>
    <source>
        <strain evidence="12">S478/20</strain>
    </source>
</reference>
<dbReference type="InterPro" id="IPR036368">
    <property type="entry name" value="ADBP_zn-bd_sf"/>
</dbReference>
<dbReference type="GO" id="GO:0006351">
    <property type="term" value="P:DNA-templated transcription"/>
    <property type="evidence" value="ECO:0007669"/>
    <property type="project" value="InterPro"/>
</dbReference>
<proteinExistence type="predicted"/>
<sequence>MSTEKRPAVDIEVEPPAKKSAVEDDVELNHQRAMQIAAALSGLFGCQADINILPTADFWTKLAESFVKKNKPGLCLTVSNPKSFYHFIGRLLASFAYTDSELRCHFNALGACIWVHQWENAGSDFVMRCYHGQKMLNKPITYNFTPSSDEGARALLSGEGKLEKGKNQKDVVKLTNSENYVCPFDKNCVFPVIHTTNSCGLSFGNKNKAQAAFSHNIEWTCGMFPKARKSEIETKMIIITRCFCNFGIETIQLGRQLCKITPFEIPGSMDLDEDTCPDGMLKATAKYKTTFVFQCCNPMNLRKLKSEDATKHCDFKLSMIDIRVGMKLAKEAWNKLRETLPEQNLSQPKLELPLFSFDPKRHGFKNAIVALHEATEDDDPFC</sequence>
<dbReference type="Pfam" id="PF02236">
    <property type="entry name" value="Viral_DNA_bi"/>
    <property type="match status" value="1"/>
</dbReference>
<keyword evidence="4" id="KW-0945">Host-virus interaction</keyword>
<dbReference type="GO" id="GO:0039693">
    <property type="term" value="P:viral DNA genome replication"/>
    <property type="evidence" value="ECO:0007669"/>
    <property type="project" value="UniProtKB-KW"/>
</dbReference>
<keyword evidence="2" id="KW-0597">Phosphoprotein</keyword>
<keyword evidence="1" id="KW-0244">Early protein</keyword>
<feature type="domain" description="Adenovirus DNA-binding all-alpha" evidence="10">
    <location>
        <begin position="31"/>
        <end position="105"/>
    </location>
</feature>
<keyword evidence="9" id="KW-0238">DNA-binding</keyword>
<keyword evidence="6" id="KW-0479">Metal-binding</keyword>
<dbReference type="InterPro" id="IPR005376">
    <property type="entry name" value="Adenovirus_DNA-bd_zn-bd"/>
</dbReference>
<dbReference type="InterPro" id="IPR036362">
    <property type="entry name" value="Adenovirus_DNA-bd_N_sf"/>
</dbReference>
<evidence type="ECO:0000313" key="12">
    <source>
        <dbReference type="EMBL" id="UVZ42957.1"/>
    </source>
</evidence>
<evidence type="ECO:0000256" key="7">
    <source>
        <dbReference type="ARBA" id="ARBA00022833"/>
    </source>
</evidence>
<dbReference type="SUPFAM" id="SSF47724">
    <property type="entry name" value="Domain of early E2A DNA-binding protein, ADDBP"/>
    <property type="match status" value="1"/>
</dbReference>
<dbReference type="Proteomes" id="UP001059127">
    <property type="component" value="Segment"/>
</dbReference>
<name>A0A9E7U855_9ADEN</name>
<dbReference type="InterPro" id="IPR003176">
    <property type="entry name" value="Adenovirus_DNA-bd_a"/>
</dbReference>
<dbReference type="GO" id="GO:0003677">
    <property type="term" value="F:DNA binding"/>
    <property type="evidence" value="ECO:0007669"/>
    <property type="project" value="UniProtKB-KW"/>
</dbReference>
<dbReference type="Gene3D" id="1.10.269.10">
    <property type="entry name" value="Adenovirus DNA-binding, N-terminal domain"/>
    <property type="match status" value="1"/>
</dbReference>
<keyword evidence="13" id="KW-1185">Reference proteome</keyword>
<keyword evidence="7" id="KW-0862">Zinc</keyword>
<protein>
    <submittedName>
        <fullName evidence="12">DBP</fullName>
    </submittedName>
</protein>
<dbReference type="GO" id="GO:0006260">
    <property type="term" value="P:DNA replication"/>
    <property type="evidence" value="ECO:0007669"/>
    <property type="project" value="UniProtKB-KW"/>
</dbReference>
<keyword evidence="3" id="KW-1048">Host nucleus</keyword>
<dbReference type="Pfam" id="PF03728">
    <property type="entry name" value="Viral_DNA_Zn_bi"/>
    <property type="match status" value="2"/>
</dbReference>
<evidence type="ECO:0000259" key="10">
    <source>
        <dbReference type="Pfam" id="PF02236"/>
    </source>
</evidence>
<dbReference type="Gene3D" id="3.90.148.10">
    <property type="entry name" value="Adenovirus DNA-binding, C-terminal domain superfamily/Adenovirus DNA-binding, zinc binding domain"/>
    <property type="match status" value="1"/>
</dbReference>